<dbReference type="GO" id="GO:0019242">
    <property type="term" value="P:methylglyoxal biosynthetic process"/>
    <property type="evidence" value="ECO:0007669"/>
    <property type="project" value="InterPro"/>
</dbReference>
<dbReference type="PANTHER" id="PTHR30492">
    <property type="entry name" value="METHYLGLYOXAL SYNTHASE"/>
    <property type="match status" value="1"/>
</dbReference>
<dbReference type="Gene3D" id="3.40.50.1380">
    <property type="entry name" value="Methylglyoxal synthase-like domain"/>
    <property type="match status" value="1"/>
</dbReference>
<sequence>MGVFGRKKNKGKNNNDNGDELPPPIIKSPSVENRLKSPRRVSLKEVIMNNSSQAGTRPDMGRKQLSAKSSLSSHVTRESMKQRMSIATLNLHGLIKDDLDDDSSVASEVIPSDAFTKTMGVSRQNSTLLMDVASSSIVNADVEDPYNMPFKSQYEPSEMRCLALVAHNHMKPAMKEFVMSHKEVLKKFRLTGTNTTITLLKSIFGDDPEVCYGPSFQSGPLGGDAELCALACLEDLGGCFFFMDPLSAHPHQADIDCLVRLLNVHNILTCINPCTAHAMSFVLKSALEDGRLDQIPSFFYTLKSPGVAVYKAEQKQALEAAKQS</sequence>
<proteinExistence type="predicted"/>
<organism evidence="2">
    <name type="scientific">Ditylum brightwellii</name>
    <dbReference type="NCBI Taxonomy" id="49249"/>
    <lineage>
        <taxon>Eukaryota</taxon>
        <taxon>Sar</taxon>
        <taxon>Stramenopiles</taxon>
        <taxon>Ochrophyta</taxon>
        <taxon>Bacillariophyta</taxon>
        <taxon>Mediophyceae</taxon>
        <taxon>Lithodesmiophycidae</taxon>
        <taxon>Lithodesmiales</taxon>
        <taxon>Lithodesmiaceae</taxon>
        <taxon>Ditylum</taxon>
    </lineage>
</organism>
<dbReference type="NCBIfam" id="NF003559">
    <property type="entry name" value="PRK05234.1"/>
    <property type="match status" value="1"/>
</dbReference>
<dbReference type="PANTHER" id="PTHR30492:SF0">
    <property type="entry name" value="METHYLGLYOXAL SYNTHASE"/>
    <property type="match status" value="1"/>
</dbReference>
<evidence type="ECO:0000313" key="2">
    <source>
        <dbReference type="EMBL" id="CAE4629068.1"/>
    </source>
</evidence>
<dbReference type="SUPFAM" id="SSF52335">
    <property type="entry name" value="Methylglyoxal synthase-like"/>
    <property type="match status" value="1"/>
</dbReference>
<name>A0A7S4RYM9_9STRA</name>
<accession>A0A7S4RYM9</accession>
<dbReference type="EMBL" id="HBNS01033732">
    <property type="protein sequence ID" value="CAE4629068.1"/>
    <property type="molecule type" value="Transcribed_RNA"/>
</dbReference>
<evidence type="ECO:0008006" key="3">
    <source>
        <dbReference type="Google" id="ProtNLM"/>
    </source>
</evidence>
<dbReference type="InterPro" id="IPR036914">
    <property type="entry name" value="MGS-like_dom_sf"/>
</dbReference>
<evidence type="ECO:0000256" key="1">
    <source>
        <dbReference type="SAM" id="MobiDB-lite"/>
    </source>
</evidence>
<reference evidence="2" key="1">
    <citation type="submission" date="2021-01" db="EMBL/GenBank/DDBJ databases">
        <authorList>
            <person name="Corre E."/>
            <person name="Pelletier E."/>
            <person name="Niang G."/>
            <person name="Scheremetjew M."/>
            <person name="Finn R."/>
            <person name="Kale V."/>
            <person name="Holt S."/>
            <person name="Cochrane G."/>
            <person name="Meng A."/>
            <person name="Brown T."/>
            <person name="Cohen L."/>
        </authorList>
    </citation>
    <scope>NUCLEOTIDE SEQUENCE</scope>
    <source>
        <strain evidence="2">GSO104</strain>
    </source>
</reference>
<feature type="compositionally biased region" description="Basic residues" evidence="1">
    <location>
        <begin position="1"/>
        <end position="11"/>
    </location>
</feature>
<feature type="region of interest" description="Disordered" evidence="1">
    <location>
        <begin position="1"/>
        <end position="79"/>
    </location>
</feature>
<dbReference type="GO" id="GO:0008929">
    <property type="term" value="F:methylglyoxal synthase activity"/>
    <property type="evidence" value="ECO:0007669"/>
    <property type="project" value="InterPro"/>
</dbReference>
<protein>
    <recommendedName>
        <fullName evidence="3">MGS-like domain-containing protein</fullName>
    </recommendedName>
</protein>
<dbReference type="GO" id="GO:0005829">
    <property type="term" value="C:cytosol"/>
    <property type="evidence" value="ECO:0007669"/>
    <property type="project" value="TreeGrafter"/>
</dbReference>
<gene>
    <name evidence="2" type="ORF">DBRI00130_LOCUS26390</name>
</gene>
<dbReference type="AlphaFoldDB" id="A0A7S4RYM9"/>
<dbReference type="InterPro" id="IPR004363">
    <property type="entry name" value="Methylgl_synth"/>
</dbReference>